<keyword evidence="1" id="KW-0812">Transmembrane</keyword>
<proteinExistence type="predicted"/>
<keyword evidence="1" id="KW-1133">Transmembrane helix</keyword>
<dbReference type="KEGG" id="tbg:TbgDal_VIII6010"/>
<dbReference type="GeneID" id="23863824"/>
<evidence type="ECO:0000313" key="2">
    <source>
        <dbReference type="EMBL" id="CBH13663.1"/>
    </source>
</evidence>
<evidence type="ECO:0000313" key="3">
    <source>
        <dbReference type="Proteomes" id="UP000002316"/>
    </source>
</evidence>
<dbReference type="RefSeq" id="XP_011775939.1">
    <property type="nucleotide sequence ID" value="XM_011777637.1"/>
</dbReference>
<feature type="transmembrane region" description="Helical" evidence="1">
    <location>
        <begin position="21"/>
        <end position="41"/>
    </location>
</feature>
<reference evidence="3" key="1">
    <citation type="journal article" date="2010" name="PLoS Negl. Trop. Dis.">
        <title>The genome sequence of Trypanosoma brucei gambiense, causative agent of chronic human african trypanosomiasis.</title>
        <authorList>
            <person name="Jackson A.P."/>
            <person name="Sanders M."/>
            <person name="Berry A."/>
            <person name="McQuillan J."/>
            <person name="Aslett M.A."/>
            <person name="Quail M.A."/>
            <person name="Chukualim B."/>
            <person name="Capewell P."/>
            <person name="MacLeod A."/>
            <person name="Melville S.E."/>
            <person name="Gibson W."/>
            <person name="Barry J.D."/>
            <person name="Berriman M."/>
            <person name="Hertz-Fowler C."/>
        </authorList>
    </citation>
    <scope>NUCLEOTIDE SEQUENCE [LARGE SCALE GENOMIC DNA]</scope>
    <source>
        <strain evidence="3">MHOM/CI/86/DAL972</strain>
    </source>
</reference>
<name>C9ZW74_TRYB9</name>
<dbReference type="Proteomes" id="UP000002316">
    <property type="component" value="Chromosome 8"/>
</dbReference>
<dbReference type="EMBL" id="FN554971">
    <property type="protein sequence ID" value="CBH13663.1"/>
    <property type="molecule type" value="Genomic_DNA"/>
</dbReference>
<keyword evidence="1" id="KW-0472">Membrane</keyword>
<dbReference type="AlphaFoldDB" id="C9ZW74"/>
<evidence type="ECO:0000256" key="1">
    <source>
        <dbReference type="SAM" id="Phobius"/>
    </source>
</evidence>
<organism evidence="2 3">
    <name type="scientific">Trypanosoma brucei gambiense (strain MHOM/CI/86/DAL972)</name>
    <dbReference type="NCBI Taxonomy" id="679716"/>
    <lineage>
        <taxon>Eukaryota</taxon>
        <taxon>Discoba</taxon>
        <taxon>Euglenozoa</taxon>
        <taxon>Kinetoplastea</taxon>
        <taxon>Metakinetoplastina</taxon>
        <taxon>Trypanosomatida</taxon>
        <taxon>Trypanosomatidae</taxon>
        <taxon>Trypanosoma</taxon>
    </lineage>
</organism>
<accession>C9ZW74</accession>
<protein>
    <submittedName>
        <fullName evidence="2">Uncharacterized protein</fullName>
    </submittedName>
</protein>
<sequence>MSRGRETHVSRINIRTRRRMSVYPLHSFTLILHACGGKYLFHVCFKVFPPSGPLPLSQREEGVLSCFGKRRIKERWEAKKKRKKTIERCDTVVFHECFTVLKGEKK</sequence>
<gene>
    <name evidence="2" type="ORF">TbgDal_VIII6010</name>
</gene>